<dbReference type="InterPro" id="IPR004089">
    <property type="entry name" value="MCPsignal_dom"/>
</dbReference>
<dbReference type="CDD" id="cd06225">
    <property type="entry name" value="HAMP"/>
    <property type="match status" value="1"/>
</dbReference>
<proteinExistence type="inferred from homology"/>
<evidence type="ECO:0000256" key="6">
    <source>
        <dbReference type="ARBA" id="ARBA00023136"/>
    </source>
</evidence>
<dbReference type="RefSeq" id="WP_137696630.1">
    <property type="nucleotide sequence ID" value="NZ_CP061336.1"/>
</dbReference>
<dbReference type="SMART" id="SM00304">
    <property type="entry name" value="HAMP"/>
    <property type="match status" value="1"/>
</dbReference>
<sequence length="677" mass="73517">MKKKGYSRFRGLSWRIFLVSVLCMLIPMLVSLFTSGYISQKYLENSASDALLNIVAEKRSQIEVALSNIEKQAQSIAMQPFIVDTLSEASANSANPSSRDLQKISNNLEYNFNLAKGLFENVFLMYKNIDIADGIGGKSVGWENEAMGSVTDLLVRAARVSPTTGRPVITIVAPVKNNDKQLGSVAMAIELNSLSENIINSNSNSDFKTLILNSEGLVISSIDKDIVLTLNFQDEKSGLQDFYNTIKSKETGIDFFKLDGIEYIAAYTSSSKYGMHIVSYKPVSAYTKLIKNMGLVLIGVILLSILLASIVIYFSSRKITKPILAAVAQAEQLANRDLTVNTIENSLNRKDELGRLANSFSTMVQNLKEIITQITITSSEVAISGQELYESGEQVGKAAEEVANTILEISSGAEDQSKKIEMALSNLTDLISQINEVNNNTYNMQQTTVHMIDDIAIGAKTAAESIETINNLKADTEGVSGVISNLGNTSNQIGQIIELISGIAEQTNLLALNAAIEAARAGEAGRGFSVVADEIRKLAEESADASGRIAKLIVEIRSGVDTAVSKMDDSMKSVNSSVKAIQKNGETFNVINEQAERLKDIVSNVINSVKIMTENSSDFERTMQEINETSHEFASNAEGVSAASEEQIALTEEIVSSSKAMADMSEELSNLIKNFKI</sequence>
<evidence type="ECO:0000256" key="8">
    <source>
        <dbReference type="ARBA" id="ARBA00029447"/>
    </source>
</evidence>
<dbReference type="Gene3D" id="1.10.287.950">
    <property type="entry name" value="Methyl-accepting chemotaxis protein"/>
    <property type="match status" value="1"/>
</dbReference>
<dbReference type="Gene3D" id="6.10.340.10">
    <property type="match status" value="1"/>
</dbReference>
<dbReference type="KEGG" id="rher:EHE19_006900"/>
<dbReference type="SMART" id="SM00283">
    <property type="entry name" value="MA"/>
    <property type="match status" value="1"/>
</dbReference>
<name>A0A4U7JK93_9FIRM</name>
<dbReference type="PROSITE" id="PS50111">
    <property type="entry name" value="CHEMOTAXIS_TRANSDUC_2"/>
    <property type="match status" value="1"/>
</dbReference>
<dbReference type="InterPro" id="IPR003660">
    <property type="entry name" value="HAMP_dom"/>
</dbReference>
<keyword evidence="7" id="KW-0807">Transducer</keyword>
<keyword evidence="5 9" id="KW-1133">Transmembrane helix</keyword>
<keyword evidence="3" id="KW-0145">Chemotaxis</keyword>
<dbReference type="Pfam" id="PF00672">
    <property type="entry name" value="HAMP"/>
    <property type="match status" value="1"/>
</dbReference>
<comment type="subcellular location">
    <subcellularLocation>
        <location evidence="1">Cell membrane</location>
        <topology evidence="1">Multi-pass membrane protein</topology>
    </subcellularLocation>
</comment>
<dbReference type="InterPro" id="IPR033479">
    <property type="entry name" value="dCache_1"/>
</dbReference>
<keyword evidence="6 9" id="KW-0472">Membrane</keyword>
<organism evidence="10 11">
    <name type="scientific">Ruminiclostridium herbifermentans</name>
    <dbReference type="NCBI Taxonomy" id="2488810"/>
    <lineage>
        <taxon>Bacteria</taxon>
        <taxon>Bacillati</taxon>
        <taxon>Bacillota</taxon>
        <taxon>Clostridia</taxon>
        <taxon>Eubacteriales</taxon>
        <taxon>Oscillospiraceae</taxon>
        <taxon>Ruminiclostridium</taxon>
    </lineage>
</organism>
<dbReference type="PROSITE" id="PS50885">
    <property type="entry name" value="HAMP"/>
    <property type="match status" value="1"/>
</dbReference>
<keyword evidence="11" id="KW-1185">Reference proteome</keyword>
<dbReference type="GO" id="GO:0006935">
    <property type="term" value="P:chemotaxis"/>
    <property type="evidence" value="ECO:0007669"/>
    <property type="project" value="UniProtKB-KW"/>
</dbReference>
<dbReference type="GO" id="GO:0007165">
    <property type="term" value="P:signal transduction"/>
    <property type="evidence" value="ECO:0007669"/>
    <property type="project" value="UniProtKB-KW"/>
</dbReference>
<dbReference type="Pfam" id="PF02743">
    <property type="entry name" value="dCache_1"/>
    <property type="match status" value="1"/>
</dbReference>
<dbReference type="GO" id="GO:0005886">
    <property type="term" value="C:plasma membrane"/>
    <property type="evidence" value="ECO:0007669"/>
    <property type="project" value="UniProtKB-SubCell"/>
</dbReference>
<evidence type="ECO:0000256" key="5">
    <source>
        <dbReference type="ARBA" id="ARBA00022989"/>
    </source>
</evidence>
<evidence type="ECO:0000256" key="9">
    <source>
        <dbReference type="SAM" id="Phobius"/>
    </source>
</evidence>
<keyword evidence="4 9" id="KW-0812">Transmembrane</keyword>
<evidence type="ECO:0000256" key="7">
    <source>
        <dbReference type="ARBA" id="ARBA00023224"/>
    </source>
</evidence>
<comment type="similarity">
    <text evidence="8">Belongs to the methyl-accepting chemotaxis (MCP) protein family.</text>
</comment>
<dbReference type="Gene3D" id="3.30.450.20">
    <property type="entry name" value="PAS domain"/>
    <property type="match status" value="1"/>
</dbReference>
<evidence type="ECO:0000256" key="4">
    <source>
        <dbReference type="ARBA" id="ARBA00022692"/>
    </source>
</evidence>
<keyword evidence="2" id="KW-1003">Cell membrane</keyword>
<dbReference type="PANTHER" id="PTHR32089:SF112">
    <property type="entry name" value="LYSOZYME-LIKE PROTEIN-RELATED"/>
    <property type="match status" value="1"/>
</dbReference>
<evidence type="ECO:0000313" key="10">
    <source>
        <dbReference type="EMBL" id="QNU68150.1"/>
    </source>
</evidence>
<reference evidence="10 11" key="1">
    <citation type="submission" date="2020-09" db="EMBL/GenBank/DDBJ databases">
        <title>Characterization and genome sequencing of Ruminiclostridium sp. nov. MA18.</title>
        <authorList>
            <person name="Rettenmaier R."/>
            <person name="Kowollik M.-L."/>
            <person name="Liebl W."/>
            <person name="Zverlov V."/>
        </authorList>
    </citation>
    <scope>NUCLEOTIDE SEQUENCE [LARGE SCALE GENOMIC DNA]</scope>
    <source>
        <strain evidence="10 11">MA18</strain>
    </source>
</reference>
<gene>
    <name evidence="10" type="ORF">EHE19_006900</name>
</gene>
<feature type="transmembrane region" description="Helical" evidence="9">
    <location>
        <begin position="293"/>
        <end position="314"/>
    </location>
</feature>
<protein>
    <submittedName>
        <fullName evidence="10">Methyl-accepting chemotaxis protein</fullName>
    </submittedName>
</protein>
<evidence type="ECO:0000256" key="1">
    <source>
        <dbReference type="ARBA" id="ARBA00004651"/>
    </source>
</evidence>
<evidence type="ECO:0000256" key="2">
    <source>
        <dbReference type="ARBA" id="ARBA00022475"/>
    </source>
</evidence>
<dbReference type="AlphaFoldDB" id="A0A4U7JK93"/>
<dbReference type="PANTHER" id="PTHR32089">
    <property type="entry name" value="METHYL-ACCEPTING CHEMOTAXIS PROTEIN MCPB"/>
    <property type="match status" value="1"/>
</dbReference>
<feature type="transmembrane region" description="Helical" evidence="9">
    <location>
        <begin position="12"/>
        <end position="38"/>
    </location>
</feature>
<dbReference type="EMBL" id="CP061336">
    <property type="protein sequence ID" value="QNU68150.1"/>
    <property type="molecule type" value="Genomic_DNA"/>
</dbReference>
<evidence type="ECO:0000256" key="3">
    <source>
        <dbReference type="ARBA" id="ARBA00022500"/>
    </source>
</evidence>
<evidence type="ECO:0000313" key="11">
    <source>
        <dbReference type="Proteomes" id="UP000306409"/>
    </source>
</evidence>
<dbReference type="OrthoDB" id="9814363at2"/>
<dbReference type="Proteomes" id="UP000306409">
    <property type="component" value="Chromosome"/>
</dbReference>
<dbReference type="SUPFAM" id="SSF58104">
    <property type="entry name" value="Methyl-accepting chemotaxis protein (MCP) signaling domain"/>
    <property type="match status" value="1"/>
</dbReference>
<dbReference type="Pfam" id="PF00015">
    <property type="entry name" value="MCPsignal"/>
    <property type="match status" value="1"/>
</dbReference>
<accession>A0A4U7JK93</accession>